<gene>
    <name evidence="2" type="ORF">FHG89_14545</name>
</gene>
<dbReference type="OrthoDB" id="3403070at2"/>
<name>A0A5C4QPB1_9ACTN</name>
<evidence type="ECO:0000313" key="2">
    <source>
        <dbReference type="EMBL" id="TNH28651.1"/>
    </source>
</evidence>
<dbReference type="Pfam" id="PF04972">
    <property type="entry name" value="BON"/>
    <property type="match status" value="1"/>
</dbReference>
<dbReference type="EMBL" id="VDFY01000154">
    <property type="protein sequence ID" value="TNH28651.1"/>
    <property type="molecule type" value="Genomic_DNA"/>
</dbReference>
<evidence type="ECO:0000313" key="3">
    <source>
        <dbReference type="Proteomes" id="UP000306145"/>
    </source>
</evidence>
<keyword evidence="3" id="KW-1185">Reference proteome</keyword>
<evidence type="ECO:0000259" key="1">
    <source>
        <dbReference type="PROSITE" id="PS50914"/>
    </source>
</evidence>
<dbReference type="InterPro" id="IPR007055">
    <property type="entry name" value="BON_dom"/>
</dbReference>
<accession>A0A5C4QPB1</accession>
<proteinExistence type="predicted"/>
<sequence>MTYPWFFPDDSPPRYQTVFGSDDTRLAWQLLDRMHQNPLLRRESICIEVQNHVVILEGSVSRAEAVVEASRLAWDTRGVYDVNNRLRRLDG</sequence>
<protein>
    <submittedName>
        <fullName evidence="2">BON domain-containing protein</fullName>
    </submittedName>
</protein>
<dbReference type="Proteomes" id="UP000306145">
    <property type="component" value="Unassembled WGS sequence"/>
</dbReference>
<organism evidence="2 3">
    <name type="scientific">Micromonospora orduensis</name>
    <dbReference type="NCBI Taxonomy" id="1420891"/>
    <lineage>
        <taxon>Bacteria</taxon>
        <taxon>Bacillati</taxon>
        <taxon>Actinomycetota</taxon>
        <taxon>Actinomycetes</taxon>
        <taxon>Micromonosporales</taxon>
        <taxon>Micromonosporaceae</taxon>
        <taxon>Micromonospora</taxon>
    </lineage>
</organism>
<comment type="caution">
    <text evidence="2">The sequence shown here is derived from an EMBL/GenBank/DDBJ whole genome shotgun (WGS) entry which is preliminary data.</text>
</comment>
<dbReference type="AlphaFoldDB" id="A0A5C4QPB1"/>
<dbReference type="Gene3D" id="3.30.1340.30">
    <property type="match status" value="1"/>
</dbReference>
<dbReference type="PROSITE" id="PS50914">
    <property type="entry name" value="BON"/>
    <property type="match status" value="1"/>
</dbReference>
<feature type="domain" description="BON" evidence="1">
    <location>
        <begin position="22"/>
        <end position="90"/>
    </location>
</feature>
<reference evidence="2 3" key="1">
    <citation type="submission" date="2019-06" db="EMBL/GenBank/DDBJ databases">
        <title>Micromonospora ordensis sp. nov., isolated from deep marine sediment.</title>
        <authorList>
            <person name="Veyisoglu A."/>
            <person name="Carro L."/>
            <person name="Klenk H.-P."/>
            <person name="Sahin N."/>
        </authorList>
    </citation>
    <scope>NUCLEOTIDE SEQUENCE [LARGE SCALE GENOMIC DNA]</scope>
    <source>
        <strain evidence="2 3">S2509</strain>
    </source>
</reference>
<dbReference type="RefSeq" id="WP_139584910.1">
    <property type="nucleotide sequence ID" value="NZ_VDFY01000154.1"/>
</dbReference>